<gene>
    <name evidence="1" type="ORF">PGLA2088_LOCUS9591</name>
</gene>
<organism evidence="1 2">
    <name type="scientific">Polarella glacialis</name>
    <name type="common">Dinoflagellate</name>
    <dbReference type="NCBI Taxonomy" id="89957"/>
    <lineage>
        <taxon>Eukaryota</taxon>
        <taxon>Sar</taxon>
        <taxon>Alveolata</taxon>
        <taxon>Dinophyceae</taxon>
        <taxon>Suessiales</taxon>
        <taxon>Suessiaceae</taxon>
        <taxon>Polarella</taxon>
    </lineage>
</organism>
<accession>A0A813IL36</accession>
<proteinExistence type="predicted"/>
<feature type="non-terminal residue" evidence="1">
    <location>
        <position position="84"/>
    </location>
</feature>
<evidence type="ECO:0000313" key="1">
    <source>
        <dbReference type="EMBL" id="CAE8652290.1"/>
    </source>
</evidence>
<reference evidence="1" key="1">
    <citation type="submission" date="2021-02" db="EMBL/GenBank/DDBJ databases">
        <authorList>
            <person name="Dougan E. K."/>
            <person name="Rhodes N."/>
            <person name="Thang M."/>
            <person name="Chan C."/>
        </authorList>
    </citation>
    <scope>NUCLEOTIDE SEQUENCE</scope>
</reference>
<name>A0A813IL36_POLGL</name>
<dbReference type="EMBL" id="CAJNNW010010626">
    <property type="protein sequence ID" value="CAE8652290.1"/>
    <property type="molecule type" value="Genomic_DNA"/>
</dbReference>
<sequence>DLLCSAMQKVRKDPEPATKGSNGGILPLGAIGSDDLGISLYSTPPNVEVSIREFEDFTKDRLKILHAIDRNCSYDSRLENMPEL</sequence>
<feature type="non-terminal residue" evidence="1">
    <location>
        <position position="1"/>
    </location>
</feature>
<dbReference type="AlphaFoldDB" id="A0A813IL36"/>
<protein>
    <submittedName>
        <fullName evidence="1">Uncharacterized protein</fullName>
    </submittedName>
</protein>
<comment type="caution">
    <text evidence="1">The sequence shown here is derived from an EMBL/GenBank/DDBJ whole genome shotgun (WGS) entry which is preliminary data.</text>
</comment>
<evidence type="ECO:0000313" key="2">
    <source>
        <dbReference type="Proteomes" id="UP000626109"/>
    </source>
</evidence>
<dbReference type="Proteomes" id="UP000626109">
    <property type="component" value="Unassembled WGS sequence"/>
</dbReference>
<dbReference type="Gene3D" id="1.20.930.80">
    <property type="match status" value="1"/>
</dbReference>